<feature type="domain" description="AB hydrolase-1" evidence="1">
    <location>
        <begin position="58"/>
        <end position="309"/>
    </location>
</feature>
<protein>
    <recommendedName>
        <fullName evidence="1">AB hydrolase-1 domain-containing protein</fullName>
    </recommendedName>
</protein>
<dbReference type="RefSeq" id="XP_036633570.1">
    <property type="nucleotide sequence ID" value="XM_036775068.1"/>
</dbReference>
<dbReference type="SUPFAM" id="SSF53474">
    <property type="entry name" value="alpha/beta-Hydrolases"/>
    <property type="match status" value="1"/>
</dbReference>
<proteinExistence type="predicted"/>
<dbReference type="OrthoDB" id="19657at2759"/>
<dbReference type="PANTHER" id="PTHR43433:SF5">
    <property type="entry name" value="AB HYDROLASE-1 DOMAIN-CONTAINING PROTEIN"/>
    <property type="match status" value="1"/>
</dbReference>
<dbReference type="VEuPathDB" id="FungiDB:PC9H_005501"/>
<name>A0A8H7A0K7_PLEOS</name>
<organism evidence="2 3">
    <name type="scientific">Pleurotus ostreatus</name>
    <name type="common">Oyster mushroom</name>
    <name type="synonym">White-rot fungus</name>
    <dbReference type="NCBI Taxonomy" id="5322"/>
    <lineage>
        <taxon>Eukaryota</taxon>
        <taxon>Fungi</taxon>
        <taxon>Dikarya</taxon>
        <taxon>Basidiomycota</taxon>
        <taxon>Agaricomycotina</taxon>
        <taxon>Agaricomycetes</taxon>
        <taxon>Agaricomycetidae</taxon>
        <taxon>Agaricales</taxon>
        <taxon>Pleurotineae</taxon>
        <taxon>Pleurotaceae</taxon>
        <taxon>Pleurotus</taxon>
    </lineage>
</organism>
<dbReference type="InterPro" id="IPR000073">
    <property type="entry name" value="AB_hydrolase_1"/>
</dbReference>
<sequence length="328" mass="36685">MASPSDDLPTAFENDYLVRKGLCPVTQIRHQAEPLESHSLYFEQHGWGTEYKIIFIMGLNSSGFAWGPQVKHFAPSDSHTILVYDNRGVGNSGYPRGPYTTAGMAEDAIVLLDYIGWTEKRGVHVVGVSLGGMIAQELASRIPERIASLSLIVTTPGGHFWQNLPPWKGVRSLATLMFTPDIAKKTPIVMEMLFTSNWLKEKAKDDPQGRTNFQVQTEEYIRRMSITKPQQFMGHISQMCAAVMHRVTPDRLRAISRSIPKVTIVTGDVDNLVLPYHSHDIKASMPEAEFVQWEDTGHGIHVQRADLLNALLERTFKEGKERSAAESA</sequence>
<evidence type="ECO:0000313" key="2">
    <source>
        <dbReference type="EMBL" id="KAF7433543.1"/>
    </source>
</evidence>
<dbReference type="Gene3D" id="3.40.50.1820">
    <property type="entry name" value="alpha/beta hydrolase"/>
    <property type="match status" value="1"/>
</dbReference>
<dbReference type="Pfam" id="PF12697">
    <property type="entry name" value="Abhydrolase_6"/>
    <property type="match status" value="1"/>
</dbReference>
<dbReference type="AlphaFoldDB" id="A0A8H7A0K7"/>
<dbReference type="PANTHER" id="PTHR43433">
    <property type="entry name" value="HYDROLASE, ALPHA/BETA FOLD FAMILY PROTEIN"/>
    <property type="match status" value="1"/>
</dbReference>
<gene>
    <name evidence="2" type="ORF">PC9H_005501</name>
</gene>
<reference evidence="2" key="1">
    <citation type="submission" date="2019-07" db="EMBL/GenBank/DDBJ databases">
        <authorList>
            <person name="Palmer J.M."/>
        </authorList>
    </citation>
    <scope>NUCLEOTIDE SEQUENCE</scope>
    <source>
        <strain evidence="2">PC9</strain>
    </source>
</reference>
<accession>A0A8H7A0K7</accession>
<evidence type="ECO:0000313" key="3">
    <source>
        <dbReference type="Proteomes" id="UP000623687"/>
    </source>
</evidence>
<dbReference type="PRINTS" id="PR00111">
    <property type="entry name" value="ABHYDROLASE"/>
</dbReference>
<keyword evidence="3" id="KW-1185">Reference proteome</keyword>
<evidence type="ECO:0000259" key="1">
    <source>
        <dbReference type="Pfam" id="PF12697"/>
    </source>
</evidence>
<dbReference type="InterPro" id="IPR050471">
    <property type="entry name" value="AB_hydrolase"/>
</dbReference>
<dbReference type="Proteomes" id="UP000623687">
    <property type="component" value="Unassembled WGS sequence"/>
</dbReference>
<dbReference type="InterPro" id="IPR029058">
    <property type="entry name" value="AB_hydrolase_fold"/>
</dbReference>
<dbReference type="GeneID" id="59375319"/>
<dbReference type="EMBL" id="JACETU010000003">
    <property type="protein sequence ID" value="KAF7433543.1"/>
    <property type="molecule type" value="Genomic_DNA"/>
</dbReference>
<comment type="caution">
    <text evidence="2">The sequence shown here is derived from an EMBL/GenBank/DDBJ whole genome shotgun (WGS) entry which is preliminary data.</text>
</comment>